<evidence type="ECO:0000313" key="4">
    <source>
        <dbReference type="Ensembl" id="ENSCANP00000009229.1"/>
    </source>
</evidence>
<dbReference type="Pfam" id="PF12480">
    <property type="entry name" value="GARIL_Rab2_bd"/>
    <property type="match status" value="1"/>
</dbReference>
<dbReference type="AlphaFoldDB" id="A0A2K5HXW6"/>
<feature type="region of interest" description="Disordered" evidence="2">
    <location>
        <begin position="1"/>
        <end position="22"/>
    </location>
</feature>
<evidence type="ECO:0000256" key="2">
    <source>
        <dbReference type="SAM" id="MobiDB-lite"/>
    </source>
</evidence>
<sequence>MEPPPPGTSSQTGSPLLCDVIKPDPPAPHFLPRLLPPLPSGGDIAMRRDRGAKPAVGGAGEVEPGGMAASSTGHPRRLQRYLQSGEFDQLRDFPIFESNFVQFCPHIYPVTRLGEVANEVTMGVAASSPALELPDLLLLAGPDKENGRLQLFGLFPLKFVQLFVHDESRCQLEVKLNTSRTFYLRLRAPLETRDREFGQWVRLLYRLRFLSASAVPFTQE</sequence>
<dbReference type="PANTHER" id="PTHR22574:SF5">
    <property type="entry name" value="GOLGI-ASSOCIATED RAB2 INTERACTOR PROTEIN 5A"/>
    <property type="match status" value="1"/>
</dbReference>
<dbReference type="PANTHER" id="PTHR22574">
    <property type="match status" value="1"/>
</dbReference>
<feature type="domain" description="Golgi associated RAB2 interactor protein-like Rab2B-binding" evidence="3">
    <location>
        <begin position="153"/>
        <end position="208"/>
    </location>
</feature>
<dbReference type="OMA" id="VQFCPHI"/>
<dbReference type="InterPro" id="IPR022168">
    <property type="entry name" value="GARIL-like_Rab2B-bd"/>
</dbReference>
<dbReference type="Ensembl" id="ENSCANT00000032098.1">
    <property type="protein sequence ID" value="ENSCANP00000009229.1"/>
    <property type="gene ID" value="ENSCANG00000028019.1"/>
</dbReference>
<keyword evidence="5" id="KW-1185">Reference proteome</keyword>
<reference evidence="4" key="1">
    <citation type="submission" date="2025-08" db="UniProtKB">
        <authorList>
            <consortium name="Ensembl"/>
        </authorList>
    </citation>
    <scope>IDENTIFICATION</scope>
</reference>
<evidence type="ECO:0000256" key="1">
    <source>
        <dbReference type="ARBA" id="ARBA00038379"/>
    </source>
</evidence>
<proteinExistence type="inferred from homology"/>
<evidence type="ECO:0000259" key="3">
    <source>
        <dbReference type="Pfam" id="PF12480"/>
    </source>
</evidence>
<organism evidence="4 5">
    <name type="scientific">Colobus angolensis palliatus</name>
    <name type="common">Peters' Angolan colobus</name>
    <dbReference type="NCBI Taxonomy" id="336983"/>
    <lineage>
        <taxon>Eukaryota</taxon>
        <taxon>Metazoa</taxon>
        <taxon>Chordata</taxon>
        <taxon>Craniata</taxon>
        <taxon>Vertebrata</taxon>
        <taxon>Euteleostomi</taxon>
        <taxon>Mammalia</taxon>
        <taxon>Eutheria</taxon>
        <taxon>Euarchontoglires</taxon>
        <taxon>Primates</taxon>
        <taxon>Haplorrhini</taxon>
        <taxon>Catarrhini</taxon>
        <taxon>Cercopithecidae</taxon>
        <taxon>Colobinae</taxon>
        <taxon>Colobus</taxon>
    </lineage>
</organism>
<evidence type="ECO:0000313" key="5">
    <source>
        <dbReference type="Proteomes" id="UP000233080"/>
    </source>
</evidence>
<dbReference type="Proteomes" id="UP000233080">
    <property type="component" value="Unassembled WGS sequence"/>
</dbReference>
<dbReference type="GO" id="GO:0005634">
    <property type="term" value="C:nucleus"/>
    <property type="evidence" value="ECO:0007669"/>
    <property type="project" value="TreeGrafter"/>
</dbReference>
<reference evidence="4" key="2">
    <citation type="submission" date="2025-09" db="UniProtKB">
        <authorList>
            <consortium name="Ensembl"/>
        </authorList>
    </citation>
    <scope>IDENTIFICATION</scope>
</reference>
<feature type="region of interest" description="Disordered" evidence="2">
    <location>
        <begin position="52"/>
        <end position="75"/>
    </location>
</feature>
<accession>A0A2K5HXW6</accession>
<comment type="similarity">
    <text evidence="1">Belongs to the GARIN family.</text>
</comment>
<name>A0A2K5HXW6_COLAP</name>
<protein>
    <recommendedName>
        <fullName evidence="3">Golgi associated RAB2 interactor protein-like Rab2B-binding domain-containing protein</fullName>
    </recommendedName>
</protein>